<comment type="activity regulation">
    <text evidence="14">Na(+) is not transported, but it plays an essential structural role and its presence is essential for fluoride channel function.</text>
</comment>
<evidence type="ECO:0000313" key="16">
    <source>
        <dbReference type="Proteomes" id="UP000051264"/>
    </source>
</evidence>
<dbReference type="GO" id="GO:0140114">
    <property type="term" value="P:cellular detoxification of fluoride"/>
    <property type="evidence" value="ECO:0007669"/>
    <property type="project" value="UniProtKB-UniRule"/>
</dbReference>
<dbReference type="HAMAP" id="MF_00454">
    <property type="entry name" value="FluC"/>
    <property type="match status" value="1"/>
</dbReference>
<keyword evidence="4 14" id="KW-0812">Transmembrane</keyword>
<evidence type="ECO:0000256" key="14">
    <source>
        <dbReference type="HAMAP-Rule" id="MF_00454"/>
    </source>
</evidence>
<accession>A0A0R1RRV8</accession>
<feature type="binding site" evidence="14">
    <location>
        <position position="69"/>
    </location>
    <ligand>
        <name>Na(+)</name>
        <dbReference type="ChEBI" id="CHEBI:29101"/>
        <note>structural</note>
    </ligand>
</feature>
<dbReference type="GO" id="GO:0005886">
    <property type="term" value="C:plasma membrane"/>
    <property type="evidence" value="ECO:0007669"/>
    <property type="project" value="UniProtKB-SubCell"/>
</dbReference>
<evidence type="ECO:0000256" key="6">
    <source>
        <dbReference type="ARBA" id="ARBA00022989"/>
    </source>
</evidence>
<gene>
    <name evidence="14" type="primary">fluC</name>
    <name evidence="14" type="synonym">crcB</name>
    <name evidence="15" type="ORF">FC69_GL001879</name>
</gene>
<dbReference type="PANTHER" id="PTHR28259">
    <property type="entry name" value="FLUORIDE EXPORT PROTEIN 1-RELATED"/>
    <property type="match status" value="1"/>
</dbReference>
<evidence type="ECO:0000256" key="2">
    <source>
        <dbReference type="ARBA" id="ARBA00022448"/>
    </source>
</evidence>
<reference evidence="15 16" key="1">
    <citation type="journal article" date="2015" name="Genome Announc.">
        <title>Expanding the biotechnology potential of lactobacilli through comparative genomics of 213 strains and associated genera.</title>
        <authorList>
            <person name="Sun Z."/>
            <person name="Harris H.M."/>
            <person name="McCann A."/>
            <person name="Guo C."/>
            <person name="Argimon S."/>
            <person name="Zhang W."/>
            <person name="Yang X."/>
            <person name="Jeffery I.B."/>
            <person name="Cooney J.C."/>
            <person name="Kagawa T.F."/>
            <person name="Liu W."/>
            <person name="Song Y."/>
            <person name="Salvetti E."/>
            <person name="Wrobel A."/>
            <person name="Rasinkangas P."/>
            <person name="Parkhill J."/>
            <person name="Rea M.C."/>
            <person name="O'Sullivan O."/>
            <person name="Ritari J."/>
            <person name="Douillard F.P."/>
            <person name="Paul Ross R."/>
            <person name="Yang R."/>
            <person name="Briner A.E."/>
            <person name="Felis G.E."/>
            <person name="de Vos W.M."/>
            <person name="Barrangou R."/>
            <person name="Klaenhammer T.R."/>
            <person name="Caufield P.W."/>
            <person name="Cui Y."/>
            <person name="Zhang H."/>
            <person name="O'Toole P.W."/>
        </authorList>
    </citation>
    <scope>NUCLEOTIDE SEQUENCE [LARGE SCALE GENOMIC DNA]</scope>
    <source>
        <strain evidence="15 16">DSM 14340</strain>
    </source>
</reference>
<evidence type="ECO:0000256" key="8">
    <source>
        <dbReference type="ARBA" id="ARBA00023065"/>
    </source>
</evidence>
<dbReference type="PANTHER" id="PTHR28259:SF16">
    <property type="entry name" value="FLUORIDE-SPECIFIC ION CHANNEL FLUC 2"/>
    <property type="match status" value="1"/>
</dbReference>
<dbReference type="Pfam" id="PF02537">
    <property type="entry name" value="CRCB"/>
    <property type="match status" value="1"/>
</dbReference>
<keyword evidence="2 14" id="KW-0813">Transport</keyword>
<proteinExistence type="inferred from homology"/>
<evidence type="ECO:0000256" key="3">
    <source>
        <dbReference type="ARBA" id="ARBA00022475"/>
    </source>
</evidence>
<dbReference type="GO" id="GO:0062054">
    <property type="term" value="F:fluoride channel activity"/>
    <property type="evidence" value="ECO:0007669"/>
    <property type="project" value="UniProtKB-UniRule"/>
</dbReference>
<dbReference type="GO" id="GO:0046872">
    <property type="term" value="F:metal ion binding"/>
    <property type="evidence" value="ECO:0007669"/>
    <property type="project" value="UniProtKB-KW"/>
</dbReference>
<dbReference type="Proteomes" id="UP000051264">
    <property type="component" value="Unassembled WGS sequence"/>
</dbReference>
<name>A0A0R1RRV8_9LACO</name>
<dbReference type="eggNOG" id="COG0239">
    <property type="taxonomic scope" value="Bacteria"/>
</dbReference>
<dbReference type="AlphaFoldDB" id="A0A0R1RRV8"/>
<comment type="function">
    <text evidence="13 14">Fluoride-specific ion channel. Important for reducing fluoride concentration in the cell, thus reducing its toxicity.</text>
</comment>
<keyword evidence="6 14" id="KW-1133">Transmembrane helix</keyword>
<feature type="transmembrane region" description="Helical" evidence="14">
    <location>
        <begin position="34"/>
        <end position="52"/>
    </location>
</feature>
<dbReference type="STRING" id="1423747.FC69_GL001879"/>
<dbReference type="PATRIC" id="fig|1423747.3.peg.1909"/>
<feature type="transmembrane region" description="Helical" evidence="14">
    <location>
        <begin position="90"/>
        <end position="114"/>
    </location>
</feature>
<comment type="similarity">
    <text evidence="11 14">Belongs to the fluoride channel Fluc/FEX (TC 1.A.43) family.</text>
</comment>
<keyword evidence="9 14" id="KW-0472">Membrane</keyword>
<keyword evidence="10 14" id="KW-0407">Ion channel</keyword>
<protein>
    <recommendedName>
        <fullName evidence="14">Fluoride-specific ion channel FluC</fullName>
    </recommendedName>
</protein>
<comment type="subcellular location">
    <subcellularLocation>
        <location evidence="1 14">Cell membrane</location>
        <topology evidence="1 14">Multi-pass membrane protein</topology>
    </subcellularLocation>
</comment>
<comment type="catalytic activity">
    <reaction evidence="12">
        <text>fluoride(in) = fluoride(out)</text>
        <dbReference type="Rhea" id="RHEA:76159"/>
        <dbReference type="ChEBI" id="CHEBI:17051"/>
    </reaction>
    <physiologicalReaction direction="left-to-right" evidence="12">
        <dbReference type="Rhea" id="RHEA:76160"/>
    </physiologicalReaction>
</comment>
<organism evidence="15 16">
    <name type="scientific">Latilactobacillus fuchuensis DSM 14340 = JCM 11249</name>
    <dbReference type="NCBI Taxonomy" id="1423747"/>
    <lineage>
        <taxon>Bacteria</taxon>
        <taxon>Bacillati</taxon>
        <taxon>Bacillota</taxon>
        <taxon>Bacilli</taxon>
        <taxon>Lactobacillales</taxon>
        <taxon>Lactobacillaceae</taxon>
        <taxon>Latilactobacillus</taxon>
    </lineage>
</organism>
<keyword evidence="7 14" id="KW-0915">Sodium</keyword>
<evidence type="ECO:0000256" key="5">
    <source>
        <dbReference type="ARBA" id="ARBA00022723"/>
    </source>
</evidence>
<comment type="caution">
    <text evidence="15">The sequence shown here is derived from an EMBL/GenBank/DDBJ whole genome shotgun (WGS) entry which is preliminary data.</text>
</comment>
<feature type="transmembrane region" description="Helical" evidence="14">
    <location>
        <begin position="59"/>
        <end position="78"/>
    </location>
</feature>
<dbReference type="EMBL" id="AZEX01000055">
    <property type="protein sequence ID" value="KRL59118.1"/>
    <property type="molecule type" value="Genomic_DNA"/>
</dbReference>
<evidence type="ECO:0000313" key="15">
    <source>
        <dbReference type="EMBL" id="KRL59118.1"/>
    </source>
</evidence>
<evidence type="ECO:0000256" key="4">
    <source>
        <dbReference type="ARBA" id="ARBA00022692"/>
    </source>
</evidence>
<keyword evidence="5 14" id="KW-0479">Metal-binding</keyword>
<evidence type="ECO:0000256" key="9">
    <source>
        <dbReference type="ARBA" id="ARBA00023136"/>
    </source>
</evidence>
<evidence type="ECO:0000256" key="1">
    <source>
        <dbReference type="ARBA" id="ARBA00004651"/>
    </source>
</evidence>
<evidence type="ECO:0000256" key="11">
    <source>
        <dbReference type="ARBA" id="ARBA00035120"/>
    </source>
</evidence>
<keyword evidence="8 14" id="KW-0406">Ion transport</keyword>
<sequence>MITILLVGCGAAIGAILRYQLTRVGTQIASEFPLITFLINLTGSFALGWLTAAQLGSPLTTFFGAGMLGGYTTFSTFNSELSQLWFRQRYHIFFGYLGLTYGLGILVAAAGYLIGQP</sequence>
<evidence type="ECO:0000256" key="12">
    <source>
        <dbReference type="ARBA" id="ARBA00035585"/>
    </source>
</evidence>
<keyword evidence="3 14" id="KW-1003">Cell membrane</keyword>
<dbReference type="InterPro" id="IPR003691">
    <property type="entry name" value="FluC"/>
</dbReference>
<feature type="binding site" evidence="14">
    <location>
        <position position="72"/>
    </location>
    <ligand>
        <name>Na(+)</name>
        <dbReference type="ChEBI" id="CHEBI:29101"/>
        <note>structural</note>
    </ligand>
</feature>
<evidence type="ECO:0000256" key="7">
    <source>
        <dbReference type="ARBA" id="ARBA00023053"/>
    </source>
</evidence>
<evidence type="ECO:0000256" key="10">
    <source>
        <dbReference type="ARBA" id="ARBA00023303"/>
    </source>
</evidence>
<dbReference type="RefSeq" id="WP_025083009.1">
    <property type="nucleotide sequence ID" value="NZ_AZEX01000055.1"/>
</dbReference>
<evidence type="ECO:0000256" key="13">
    <source>
        <dbReference type="ARBA" id="ARBA00049940"/>
    </source>
</evidence>